<dbReference type="InterPro" id="IPR027417">
    <property type="entry name" value="P-loop_NTPase"/>
</dbReference>
<dbReference type="CDD" id="cd00267">
    <property type="entry name" value="ABC_ATPase"/>
    <property type="match status" value="1"/>
</dbReference>
<dbReference type="PANTHER" id="PTHR43514">
    <property type="entry name" value="ABC TRANSPORTER I FAMILY MEMBER 10"/>
    <property type="match status" value="1"/>
</dbReference>
<protein>
    <submittedName>
        <fullName evidence="1">Uncharacterized protein</fullName>
    </submittedName>
</protein>
<keyword evidence="2" id="KW-1185">Reference proteome</keyword>
<name>A0ABR3V0Z8_9PEZI</name>
<dbReference type="Proteomes" id="UP001586593">
    <property type="component" value="Unassembled WGS sequence"/>
</dbReference>
<dbReference type="EMBL" id="JAZHXJ010003150">
    <property type="protein sequence ID" value="KAL1835439.1"/>
    <property type="molecule type" value="Genomic_DNA"/>
</dbReference>
<reference evidence="1 2" key="1">
    <citation type="journal article" date="2024" name="Commun. Biol.">
        <title>Comparative genomic analysis of thermophilic fungi reveals convergent evolutionary adaptations and gene losses.</title>
        <authorList>
            <person name="Steindorff A.S."/>
            <person name="Aguilar-Pontes M.V."/>
            <person name="Robinson A.J."/>
            <person name="Andreopoulos B."/>
            <person name="LaButti K."/>
            <person name="Kuo A."/>
            <person name="Mondo S."/>
            <person name="Riley R."/>
            <person name="Otillar R."/>
            <person name="Haridas S."/>
            <person name="Lipzen A."/>
            <person name="Grimwood J."/>
            <person name="Schmutz J."/>
            <person name="Clum A."/>
            <person name="Reid I.D."/>
            <person name="Moisan M.C."/>
            <person name="Butler G."/>
            <person name="Nguyen T.T.M."/>
            <person name="Dewar K."/>
            <person name="Conant G."/>
            <person name="Drula E."/>
            <person name="Henrissat B."/>
            <person name="Hansel C."/>
            <person name="Singer S."/>
            <person name="Hutchinson M.I."/>
            <person name="de Vries R.P."/>
            <person name="Natvig D.O."/>
            <person name="Powell A.J."/>
            <person name="Tsang A."/>
            <person name="Grigoriev I.V."/>
        </authorList>
    </citation>
    <scope>NUCLEOTIDE SEQUENCE [LARGE SCALE GENOMIC DNA]</scope>
    <source>
        <strain evidence="1 2">ATCC 24622</strain>
    </source>
</reference>
<gene>
    <name evidence="1" type="ORF">VTK73DRAFT_5652</name>
</gene>
<organism evidence="1 2">
    <name type="scientific">Phialemonium thermophilum</name>
    <dbReference type="NCBI Taxonomy" id="223376"/>
    <lineage>
        <taxon>Eukaryota</taxon>
        <taxon>Fungi</taxon>
        <taxon>Dikarya</taxon>
        <taxon>Ascomycota</taxon>
        <taxon>Pezizomycotina</taxon>
        <taxon>Sordariomycetes</taxon>
        <taxon>Sordariomycetidae</taxon>
        <taxon>Cephalothecales</taxon>
        <taxon>Cephalothecaceae</taxon>
        <taxon>Phialemonium</taxon>
    </lineage>
</organism>
<evidence type="ECO:0000313" key="1">
    <source>
        <dbReference type="EMBL" id="KAL1835439.1"/>
    </source>
</evidence>
<comment type="caution">
    <text evidence="1">The sequence shown here is derived from an EMBL/GenBank/DDBJ whole genome shotgun (WGS) entry which is preliminary data.</text>
</comment>
<evidence type="ECO:0000313" key="2">
    <source>
        <dbReference type="Proteomes" id="UP001586593"/>
    </source>
</evidence>
<proteinExistence type="predicted"/>
<dbReference type="PANTHER" id="PTHR43514:SF4">
    <property type="entry name" value="ABC TRANSPORTER I FAMILY MEMBER 10"/>
    <property type="match status" value="1"/>
</dbReference>
<sequence>MRPFAGSRPPIIRIANGTFYRHHPSAASAHPNPPLFAHLDFELPSHSPEPHHWCVVGPSLSGKTTLLQILRGQHLCFPPTARSFPYLATEHVPHRLRNPQRAIQYVGFDSGSSLGPATSAYLSAR</sequence>
<dbReference type="SUPFAM" id="SSF52540">
    <property type="entry name" value="P-loop containing nucleoside triphosphate hydrolases"/>
    <property type="match status" value="1"/>
</dbReference>
<dbReference type="Gene3D" id="3.40.50.300">
    <property type="entry name" value="P-loop containing nucleotide triphosphate hydrolases"/>
    <property type="match status" value="1"/>
</dbReference>
<accession>A0ABR3V0Z8</accession>
<dbReference type="InterPro" id="IPR050334">
    <property type="entry name" value="Molybdenum_import_ModC"/>
</dbReference>